<reference evidence="1 2" key="1">
    <citation type="submission" date="2018-12" db="EMBL/GenBank/DDBJ databases">
        <title>The Draft Genome Sequence of the Soil Bacterium Pedobacter tournemirensis R1.</title>
        <authorList>
            <person name="He J."/>
        </authorList>
    </citation>
    <scope>NUCLEOTIDE SEQUENCE [LARGE SCALE GENOMIC DNA]</scope>
    <source>
        <strain evidence="1 2">R1</strain>
    </source>
</reference>
<organism evidence="1 2">
    <name type="scientific">Arcticibacter tournemirensis</name>
    <dbReference type="NCBI Taxonomy" id="699437"/>
    <lineage>
        <taxon>Bacteria</taxon>
        <taxon>Pseudomonadati</taxon>
        <taxon>Bacteroidota</taxon>
        <taxon>Sphingobacteriia</taxon>
        <taxon>Sphingobacteriales</taxon>
        <taxon>Sphingobacteriaceae</taxon>
        <taxon>Arcticibacter</taxon>
    </lineage>
</organism>
<dbReference type="Proteomes" id="UP000290848">
    <property type="component" value="Unassembled WGS sequence"/>
</dbReference>
<dbReference type="RefSeq" id="WP_128769094.1">
    <property type="nucleotide sequence ID" value="NZ_RXOC01000005.1"/>
</dbReference>
<gene>
    <name evidence="1" type="ORF">EKH83_09020</name>
</gene>
<accession>A0A4Q0M9Y3</accession>
<dbReference type="EMBL" id="RXOC01000005">
    <property type="protein sequence ID" value="RXF70021.1"/>
    <property type="molecule type" value="Genomic_DNA"/>
</dbReference>
<sequence length="532" mass="58050">MKLNLPAGIVGTILFFIISACTNPVEDIKIIIDGNVIKSSALIRIVDPQQPESVPANISLTIGGKDSAYVYEISGKKTFKVKDGMISIGLDPSRNVNESNPGECIISVSAPGYLAVNEVVSFTSQQSQQIITVNLIKAINPPAGVSIVQKTVNLNSSTVGSPFSIETPLKNKRESVKASFSKGTAFMMDTKATEGKVLVLTLSHFDAHNPSSLQSFPGGFLSAGAKLPDGSTGNINFSTGGFFQLQLTVDNHTVNATNAAFAMSATVDPQLVNPLTNKTIAPGDKIGLWYFQKATGKWTYLKDITLSLQGGKLMADFTAGQTGWYSLCWYKVSCLNTLQVNIVTPQSNAGNRYIAAFFNSSDFFPYYTCRLDLTGSNTSLNYKNLPQTTTRVRIFEFAAFDLWRNSGSGTSLPPVIAESPWIESCVDKPLTLTIPDIQTVEITLEFIGFCPANPNMDIRPSMYIFYRESGTSGYQYLGYMDKGKLVTKELQLGKSYDFKSTYDGEVITVTRKMEQALLRERVKLPESTCKGF</sequence>
<comment type="caution">
    <text evidence="1">The sequence shown here is derived from an EMBL/GenBank/DDBJ whole genome shotgun (WGS) entry which is preliminary data.</text>
</comment>
<protein>
    <submittedName>
        <fullName evidence="1">Uncharacterized protein</fullName>
    </submittedName>
</protein>
<dbReference type="AlphaFoldDB" id="A0A4Q0M9Y3"/>
<proteinExistence type="predicted"/>
<evidence type="ECO:0000313" key="2">
    <source>
        <dbReference type="Proteomes" id="UP000290848"/>
    </source>
</evidence>
<dbReference type="PROSITE" id="PS51257">
    <property type="entry name" value="PROKAR_LIPOPROTEIN"/>
    <property type="match status" value="1"/>
</dbReference>
<name>A0A4Q0M9Y3_9SPHI</name>
<evidence type="ECO:0000313" key="1">
    <source>
        <dbReference type="EMBL" id="RXF70021.1"/>
    </source>
</evidence>